<dbReference type="GO" id="GO:0016020">
    <property type="term" value="C:membrane"/>
    <property type="evidence" value="ECO:0007669"/>
    <property type="project" value="UniProtKB-SubCell"/>
</dbReference>
<evidence type="ECO:0000256" key="2">
    <source>
        <dbReference type="ARBA" id="ARBA00022692"/>
    </source>
</evidence>
<dbReference type="AlphaFoldDB" id="A0A084GW43"/>
<organism evidence="6 7">
    <name type="scientific">Metabacillus indicus</name>
    <name type="common">Bacillus indicus</name>
    <dbReference type="NCBI Taxonomy" id="246786"/>
    <lineage>
        <taxon>Bacteria</taxon>
        <taxon>Bacillati</taxon>
        <taxon>Bacillota</taxon>
        <taxon>Bacilli</taxon>
        <taxon>Bacillales</taxon>
        <taxon>Bacillaceae</taxon>
        <taxon>Metabacillus</taxon>
    </lineage>
</organism>
<gene>
    <name evidence="6" type="ORF">GS18_0210475</name>
</gene>
<proteinExistence type="predicted"/>
<dbReference type="EMBL" id="JNVC02000005">
    <property type="protein sequence ID" value="KEZ51555.1"/>
    <property type="molecule type" value="Genomic_DNA"/>
</dbReference>
<dbReference type="OrthoDB" id="2354892at2"/>
<dbReference type="InterPro" id="IPR010432">
    <property type="entry name" value="RDD"/>
</dbReference>
<evidence type="ECO:0000259" key="5">
    <source>
        <dbReference type="Pfam" id="PF06271"/>
    </source>
</evidence>
<dbReference type="STRING" id="246786.GS18_0210475"/>
<feature type="domain" description="RDD" evidence="5">
    <location>
        <begin position="7"/>
        <end position="91"/>
    </location>
</feature>
<keyword evidence="2" id="KW-0812">Transmembrane</keyword>
<comment type="caution">
    <text evidence="6">The sequence shown here is derived from an EMBL/GenBank/DDBJ whole genome shotgun (WGS) entry which is preliminary data.</text>
</comment>
<accession>A0A084GW43</accession>
<evidence type="ECO:0000256" key="3">
    <source>
        <dbReference type="ARBA" id="ARBA00022989"/>
    </source>
</evidence>
<protein>
    <recommendedName>
        <fullName evidence="5">RDD domain-containing protein</fullName>
    </recommendedName>
</protein>
<sequence>MKSLTKKRTKAILIDLAISSAVTAGVEYFLRKKVKSEAVHTLITPTIVMWTLEYAQLRKSGQTAGYKKMGLVLENEDGSKPTSRQIIKRMGYRDTVSTIDYIKNRKAFEAEEGAVLPHDRFSGTEVREV</sequence>
<keyword evidence="4" id="KW-0472">Membrane</keyword>
<evidence type="ECO:0000256" key="1">
    <source>
        <dbReference type="ARBA" id="ARBA00004141"/>
    </source>
</evidence>
<keyword evidence="7" id="KW-1185">Reference proteome</keyword>
<keyword evidence="3" id="KW-1133">Transmembrane helix</keyword>
<evidence type="ECO:0000313" key="6">
    <source>
        <dbReference type="EMBL" id="KEZ51555.1"/>
    </source>
</evidence>
<evidence type="ECO:0000256" key="4">
    <source>
        <dbReference type="ARBA" id="ARBA00023136"/>
    </source>
</evidence>
<evidence type="ECO:0000313" key="7">
    <source>
        <dbReference type="Proteomes" id="UP000028549"/>
    </source>
</evidence>
<dbReference type="Proteomes" id="UP000028549">
    <property type="component" value="Unassembled WGS sequence"/>
</dbReference>
<reference evidence="6 7" key="1">
    <citation type="journal article" date="2005" name="Int. J. Syst. Evol. Microbiol.">
        <title>Bacillus cibi sp. nov., isolated from jeotgal, a traditional Korean fermented seafood.</title>
        <authorList>
            <person name="Yoon J.H."/>
            <person name="Lee C.H."/>
            <person name="Oh T.K."/>
        </authorList>
    </citation>
    <scope>NUCLEOTIDE SEQUENCE [LARGE SCALE GENOMIC DNA]</scope>
    <source>
        <strain evidence="6 7">DSM 16189</strain>
    </source>
</reference>
<dbReference type="RefSeq" id="WP_035206952.1">
    <property type="nucleotide sequence ID" value="NZ_JNVC02000005.1"/>
</dbReference>
<comment type="subcellular location">
    <subcellularLocation>
        <location evidence="1">Membrane</location>
        <topology evidence="1">Multi-pass membrane protein</topology>
    </subcellularLocation>
</comment>
<dbReference type="Pfam" id="PF06271">
    <property type="entry name" value="RDD"/>
    <property type="match status" value="1"/>
</dbReference>
<name>A0A084GW43_METID</name>